<evidence type="ECO:0008006" key="4">
    <source>
        <dbReference type="Google" id="ProtNLM"/>
    </source>
</evidence>
<gene>
    <name evidence="2" type="ORF">FHU32_000070</name>
</gene>
<accession>A0A8I0CJY1</accession>
<name>A0A8I0CJY1_9CORY</name>
<dbReference type="RefSeq" id="WP_232625917.1">
    <property type="nucleotide sequence ID" value="NZ_AENJ01000339.1"/>
</dbReference>
<dbReference type="Pfam" id="PF02452">
    <property type="entry name" value="PemK_toxin"/>
    <property type="match status" value="1"/>
</dbReference>
<feature type="region of interest" description="Disordered" evidence="1">
    <location>
        <begin position="1"/>
        <end position="26"/>
    </location>
</feature>
<evidence type="ECO:0000313" key="2">
    <source>
        <dbReference type="EMBL" id="MBB3114882.1"/>
    </source>
</evidence>
<organism evidence="2 3">
    <name type="scientific">Corynebacterium bovis DSM 20582 = CIP 54.80</name>
    <dbReference type="NCBI Taxonomy" id="927655"/>
    <lineage>
        <taxon>Bacteria</taxon>
        <taxon>Bacillati</taxon>
        <taxon>Actinomycetota</taxon>
        <taxon>Actinomycetes</taxon>
        <taxon>Mycobacteriales</taxon>
        <taxon>Corynebacteriaceae</taxon>
        <taxon>Corynebacterium</taxon>
    </lineage>
</organism>
<dbReference type="SUPFAM" id="SSF50118">
    <property type="entry name" value="Cell growth inhibitor/plasmid maintenance toxic component"/>
    <property type="match status" value="1"/>
</dbReference>
<dbReference type="EMBL" id="JACHWT010000001">
    <property type="protein sequence ID" value="MBB3114882.1"/>
    <property type="molecule type" value="Genomic_DNA"/>
</dbReference>
<evidence type="ECO:0000256" key="1">
    <source>
        <dbReference type="SAM" id="MobiDB-lite"/>
    </source>
</evidence>
<dbReference type="InterPro" id="IPR003477">
    <property type="entry name" value="PemK-like"/>
</dbReference>
<evidence type="ECO:0000313" key="3">
    <source>
        <dbReference type="Proteomes" id="UP000612712"/>
    </source>
</evidence>
<proteinExistence type="predicted"/>
<comment type="caution">
    <text evidence="2">The sequence shown here is derived from an EMBL/GenBank/DDBJ whole genome shotgun (WGS) entry which is preliminary data.</text>
</comment>
<dbReference type="GO" id="GO:0003677">
    <property type="term" value="F:DNA binding"/>
    <property type="evidence" value="ECO:0007669"/>
    <property type="project" value="InterPro"/>
</dbReference>
<dbReference type="Proteomes" id="UP000612712">
    <property type="component" value="Unassembled WGS sequence"/>
</dbReference>
<dbReference type="AlphaFoldDB" id="A0A8I0CJY1"/>
<sequence>MAAPMPSDGARRTPPGPRSEAVQDRRKGGLLRRVLWRCFHHRGSLDEGLSDLRSTLGFTRDLHDHRDPTEVTVATPTRNHARVVMYVPDMDGQADSGEIVWTDIRRTRESPVEQRAVLVVGRYHHRILALLISSNPQHGDEDNWLAIGSGPWDPSGNECWVRLDKVVDIPESQIQRKGAVMPERRFERIGTRLRRDYSWN</sequence>
<protein>
    <recommendedName>
        <fullName evidence="4">PemK-like protein</fullName>
    </recommendedName>
</protein>
<reference evidence="2" key="1">
    <citation type="submission" date="2020-08" db="EMBL/GenBank/DDBJ databases">
        <title>Sequencing the genomes of 1000 actinobacteria strains.</title>
        <authorList>
            <person name="Klenk H.-P."/>
        </authorList>
    </citation>
    <scope>NUCLEOTIDE SEQUENCE</scope>
    <source>
        <strain evidence="2">DSM 20582</strain>
    </source>
</reference>